<comment type="subcellular location">
    <subcellularLocation>
        <location evidence="1">Mitochondrion inner membrane</location>
        <topology evidence="1">Peripheral membrane protein</topology>
        <orientation evidence="1">Intermembrane side</orientation>
    </subcellularLocation>
    <subcellularLocation>
        <location evidence="10">Mitochondrion outer membrane</location>
        <topology evidence="10">Peripheral membrane protein</topology>
        <orientation evidence="10">Intermembrane side</orientation>
    </subcellularLocation>
</comment>
<feature type="transmembrane region" description="Helical" evidence="13">
    <location>
        <begin position="17"/>
        <end position="41"/>
    </location>
</feature>
<evidence type="ECO:0000256" key="10">
    <source>
        <dbReference type="ARBA" id="ARBA00024323"/>
    </source>
</evidence>
<dbReference type="AlphaFoldDB" id="A0A1B0GLM9"/>
<evidence type="ECO:0000256" key="8">
    <source>
        <dbReference type="ARBA" id="ARBA00023136"/>
    </source>
</evidence>
<dbReference type="EMBL" id="AJWK01019416">
    <property type="status" value="NOT_ANNOTATED_CDS"/>
    <property type="molecule type" value="Genomic_DNA"/>
</dbReference>
<keyword evidence="8 13" id="KW-0472">Membrane</keyword>
<dbReference type="EMBL" id="AJWK01019415">
    <property type="status" value="NOT_ANNOTATED_CDS"/>
    <property type="molecule type" value="Genomic_DNA"/>
</dbReference>
<dbReference type="OrthoDB" id="193467at2759"/>
<dbReference type="Pfam" id="PF01553">
    <property type="entry name" value="Acyltransferase"/>
    <property type="match status" value="1"/>
</dbReference>
<dbReference type="GO" id="GO:0035965">
    <property type="term" value="P:cardiolipin acyl-chain remodeling"/>
    <property type="evidence" value="ECO:0007669"/>
    <property type="project" value="TreeGrafter"/>
</dbReference>
<dbReference type="GeneID" id="129793225"/>
<dbReference type="GO" id="GO:0047184">
    <property type="term" value="F:1-acylglycerophosphocholine O-acyltransferase activity"/>
    <property type="evidence" value="ECO:0007669"/>
    <property type="project" value="TreeGrafter"/>
</dbReference>
<keyword evidence="4" id="KW-1000">Mitochondrion outer membrane</keyword>
<dbReference type="RefSeq" id="XP_055689028.1">
    <property type="nucleotide sequence ID" value="XM_055833053.1"/>
</dbReference>
<dbReference type="VEuPathDB" id="VectorBase:LLONM1_011521"/>
<dbReference type="InterPro" id="IPR000872">
    <property type="entry name" value="Tafazzin"/>
</dbReference>
<comment type="catalytic activity">
    <reaction evidence="11">
        <text>1'-[1,2-diacyl-sn-glycero-3-phospho],3'-[1-acyl-sn-glycero-3-phospho]-glycerol + a 1,2-diacyl-sn-glycero-3-phosphocholine = a cardiolipin + a 1-acyl-sn-glycero-3-phosphocholine</text>
        <dbReference type="Rhea" id="RHEA:33731"/>
        <dbReference type="ChEBI" id="CHEBI:57643"/>
        <dbReference type="ChEBI" id="CHEBI:58168"/>
        <dbReference type="ChEBI" id="CHEBI:62237"/>
        <dbReference type="ChEBI" id="CHEBI:64743"/>
    </reaction>
    <physiologicalReaction direction="left-to-right" evidence="11">
        <dbReference type="Rhea" id="RHEA:33732"/>
    </physiologicalReaction>
    <physiologicalReaction direction="right-to-left" evidence="11">
        <dbReference type="Rhea" id="RHEA:33733"/>
    </physiologicalReaction>
</comment>
<feature type="domain" description="Phospholipid/glycerol acyltransferase" evidence="14">
    <location>
        <begin position="65"/>
        <end position="189"/>
    </location>
</feature>
<evidence type="ECO:0000256" key="4">
    <source>
        <dbReference type="ARBA" id="ARBA00022787"/>
    </source>
</evidence>
<comment type="catalytic activity">
    <reaction evidence="12">
        <text>1,2-di-(9Z-octadecenoyl)-sn-glycero-3-phosphocholine + 1-hexadecanoyl-sn-glycero-3-phosphocholine = 1-hexadecanoyl-2-(9Z-octadecenoyl)-sn-glycero-3-phosphocholine + 1-(9Z-octadecenoyl)-sn-glycero-3-phosphocholine</text>
        <dbReference type="Rhea" id="RHEA:43816"/>
        <dbReference type="ChEBI" id="CHEBI:28610"/>
        <dbReference type="ChEBI" id="CHEBI:72998"/>
        <dbReference type="ChEBI" id="CHEBI:73001"/>
        <dbReference type="ChEBI" id="CHEBI:74669"/>
    </reaction>
    <physiologicalReaction direction="left-to-right" evidence="12">
        <dbReference type="Rhea" id="RHEA:43817"/>
    </physiologicalReaction>
    <physiologicalReaction direction="right-to-left" evidence="12">
        <dbReference type="Rhea" id="RHEA:43818"/>
    </physiologicalReaction>
</comment>
<dbReference type="InterPro" id="IPR002123">
    <property type="entry name" value="Plipid/glycerol_acylTrfase"/>
</dbReference>
<evidence type="ECO:0000259" key="14">
    <source>
        <dbReference type="SMART" id="SM00563"/>
    </source>
</evidence>
<organism evidence="15 16">
    <name type="scientific">Lutzomyia longipalpis</name>
    <name type="common">Sand fly</name>
    <dbReference type="NCBI Taxonomy" id="7200"/>
    <lineage>
        <taxon>Eukaryota</taxon>
        <taxon>Metazoa</taxon>
        <taxon>Ecdysozoa</taxon>
        <taxon>Arthropoda</taxon>
        <taxon>Hexapoda</taxon>
        <taxon>Insecta</taxon>
        <taxon>Pterygota</taxon>
        <taxon>Neoptera</taxon>
        <taxon>Endopterygota</taxon>
        <taxon>Diptera</taxon>
        <taxon>Nematocera</taxon>
        <taxon>Psychodoidea</taxon>
        <taxon>Psychodidae</taxon>
        <taxon>Lutzomyia</taxon>
        <taxon>Lutzomyia</taxon>
    </lineage>
</organism>
<keyword evidence="3" id="KW-0808">Transferase</keyword>
<sequence>MNYNISWIFPRLRKPSAFWHLASTVTIACVGLFSKIIMVWLNKTRVHNRHILSDALRKRPRGVPLITCSNHESCFDDPGLWGVLPLNQVCNHNVIRWSLAAHDICFTNKYHSLFFMTGKCVPCVRGAGVYQPAMDVCIEKLAQGDWVHVFPEGKVNMAQEYIRLKWGIGRLIYESPVLPMIIPIWHKGMETVLPNEPPYILRVGKKVTINFGDPIDLSDLVKSLKERNTPEPEARKVITDRIEEELDKLRIKTEQLHNKC</sequence>
<evidence type="ECO:0000256" key="7">
    <source>
        <dbReference type="ARBA" id="ARBA00023128"/>
    </source>
</evidence>
<dbReference type="PRINTS" id="PR00979">
    <property type="entry name" value="TAFAZZIN"/>
</dbReference>
<evidence type="ECO:0000256" key="2">
    <source>
        <dbReference type="ARBA" id="ARBA00010524"/>
    </source>
</evidence>
<keyword evidence="16" id="KW-1185">Reference proteome</keyword>
<dbReference type="SUPFAM" id="SSF69593">
    <property type="entry name" value="Glycerol-3-phosphate (1)-acyltransferase"/>
    <property type="match status" value="1"/>
</dbReference>
<dbReference type="Proteomes" id="UP000092461">
    <property type="component" value="Unassembled WGS sequence"/>
</dbReference>
<dbReference type="PANTHER" id="PTHR12497:SF0">
    <property type="entry name" value="TAFAZZIN"/>
    <property type="match status" value="1"/>
</dbReference>
<comment type="similarity">
    <text evidence="2 13">Belongs to the taffazin family.</text>
</comment>
<keyword evidence="6" id="KW-0443">Lipid metabolism</keyword>
<keyword evidence="7" id="KW-0496">Mitochondrion</keyword>
<dbReference type="VEuPathDB" id="VectorBase:LLOJ010475"/>
<dbReference type="CTD" id="36405"/>
<evidence type="ECO:0000256" key="1">
    <source>
        <dbReference type="ARBA" id="ARBA00004137"/>
    </source>
</evidence>
<evidence type="ECO:0000313" key="15">
    <source>
        <dbReference type="EnsemblMetazoa" id="LLOJ010475-PA"/>
    </source>
</evidence>
<dbReference type="GO" id="GO:0005743">
    <property type="term" value="C:mitochondrial inner membrane"/>
    <property type="evidence" value="ECO:0007669"/>
    <property type="project" value="UniProtKB-SubCell"/>
</dbReference>
<protein>
    <recommendedName>
        <fullName evidence="13">Tafazzin family protein</fullName>
    </recommendedName>
</protein>
<name>A0A1B0GLM9_LUTLO</name>
<evidence type="ECO:0000313" key="16">
    <source>
        <dbReference type="Proteomes" id="UP000092461"/>
    </source>
</evidence>
<proteinExistence type="inferred from homology"/>
<evidence type="ECO:0000256" key="13">
    <source>
        <dbReference type="RuleBase" id="RU365062"/>
    </source>
</evidence>
<keyword evidence="13" id="KW-1133">Transmembrane helix</keyword>
<keyword evidence="9" id="KW-0012">Acyltransferase</keyword>
<reference evidence="15" key="1">
    <citation type="submission" date="2020-05" db="UniProtKB">
        <authorList>
            <consortium name="EnsemblMetazoa"/>
        </authorList>
    </citation>
    <scope>IDENTIFICATION</scope>
    <source>
        <strain evidence="15">Jacobina</strain>
    </source>
</reference>
<evidence type="ECO:0000256" key="3">
    <source>
        <dbReference type="ARBA" id="ARBA00022679"/>
    </source>
</evidence>
<keyword evidence="13" id="KW-0812">Transmembrane</keyword>
<evidence type="ECO:0000256" key="11">
    <source>
        <dbReference type="ARBA" id="ARBA00047906"/>
    </source>
</evidence>
<dbReference type="GO" id="GO:0005741">
    <property type="term" value="C:mitochondrial outer membrane"/>
    <property type="evidence" value="ECO:0007669"/>
    <property type="project" value="UniProtKB-SubCell"/>
</dbReference>
<keyword evidence="5" id="KW-0999">Mitochondrion inner membrane</keyword>
<dbReference type="EnsemblMetazoa" id="LLOJ010475-RA">
    <property type="protein sequence ID" value="LLOJ010475-PA"/>
    <property type="gene ID" value="LLOJ010475"/>
</dbReference>
<dbReference type="KEGG" id="lll:129793225"/>
<dbReference type="SMART" id="SM00563">
    <property type="entry name" value="PlsC"/>
    <property type="match status" value="1"/>
</dbReference>
<dbReference type="PANTHER" id="PTHR12497">
    <property type="entry name" value="TAZ PROTEIN TAFAZZIN"/>
    <property type="match status" value="1"/>
</dbReference>
<evidence type="ECO:0000256" key="9">
    <source>
        <dbReference type="ARBA" id="ARBA00023315"/>
    </source>
</evidence>
<evidence type="ECO:0000256" key="12">
    <source>
        <dbReference type="ARBA" id="ARBA00049543"/>
    </source>
</evidence>
<evidence type="ECO:0000256" key="6">
    <source>
        <dbReference type="ARBA" id="ARBA00023098"/>
    </source>
</evidence>
<dbReference type="CDD" id="cd07989">
    <property type="entry name" value="LPLAT_AGPAT-like"/>
    <property type="match status" value="1"/>
</dbReference>
<dbReference type="GO" id="GO:0007007">
    <property type="term" value="P:inner mitochondrial membrane organization"/>
    <property type="evidence" value="ECO:0007669"/>
    <property type="project" value="TreeGrafter"/>
</dbReference>
<evidence type="ECO:0000256" key="5">
    <source>
        <dbReference type="ARBA" id="ARBA00022792"/>
    </source>
</evidence>
<accession>A0A1B0GLM9</accession>